<dbReference type="EMBL" id="GG657758">
    <property type="protein sequence ID" value="EFL39425.1"/>
    <property type="molecule type" value="Genomic_DNA"/>
</dbReference>
<dbReference type="RefSeq" id="WP_004926411.1">
    <property type="nucleotide sequence ID" value="NZ_GG657758.1"/>
</dbReference>
<reference evidence="2" key="1">
    <citation type="submission" date="2009-02" db="EMBL/GenBank/DDBJ databases">
        <title>Annotation of Streptomyces griseoflavus strain Tu4000.</title>
        <authorList>
            <consortium name="The Broad Institute Genome Sequencing Platform"/>
            <consortium name="Broad Institute Microbial Sequencing Center"/>
            <person name="Fischbach M."/>
            <person name="Godfrey P."/>
            <person name="Ward D."/>
            <person name="Young S."/>
            <person name="Zeng Q."/>
            <person name="Koehrsen M."/>
            <person name="Alvarado L."/>
            <person name="Berlin A.M."/>
            <person name="Bochicchio J."/>
            <person name="Borenstein D."/>
            <person name="Chapman S.B."/>
            <person name="Chen Z."/>
            <person name="Engels R."/>
            <person name="Freedman E."/>
            <person name="Gellesch M."/>
            <person name="Goldberg J."/>
            <person name="Griggs A."/>
            <person name="Gujja S."/>
            <person name="Heilman E.R."/>
            <person name="Heiman D.I."/>
            <person name="Hepburn T.A."/>
            <person name="Howarth C."/>
            <person name="Jen D."/>
            <person name="Larson L."/>
            <person name="Lewis B."/>
            <person name="Mehta T."/>
            <person name="Park D."/>
            <person name="Pearson M."/>
            <person name="Richards J."/>
            <person name="Roberts A."/>
            <person name="Saif S."/>
            <person name="Shea T.D."/>
            <person name="Shenoy N."/>
            <person name="Sisk P."/>
            <person name="Stolte C."/>
            <person name="Sykes S.N."/>
            <person name="Thomson T."/>
            <person name="Walk T."/>
            <person name="White J."/>
            <person name="Yandava C."/>
            <person name="Straight P."/>
            <person name="Clardy J."/>
            <person name="Hung D."/>
            <person name="Kolter R."/>
            <person name="Mekalanos J."/>
            <person name="Walker S."/>
            <person name="Walsh C.T."/>
            <person name="Wieland-Brown L.C."/>
            <person name="Haas B."/>
            <person name="Nusbaum C."/>
            <person name="Birren B."/>
        </authorList>
    </citation>
    <scope>NUCLEOTIDE SEQUENCE [LARGE SCALE GENOMIC DNA]</scope>
    <source>
        <strain evidence="2">Tu4000</strain>
    </source>
</reference>
<feature type="region of interest" description="Disordered" evidence="1">
    <location>
        <begin position="1"/>
        <end position="47"/>
    </location>
</feature>
<name>D9XSL8_9ACTN</name>
<dbReference type="Proteomes" id="UP000002968">
    <property type="component" value="Unassembled WGS sequence"/>
</dbReference>
<sequence>MAEKNKRKKKKTKRRGIDRTVGRHHVRTGRLAGGALGHHGTGRFLAG</sequence>
<evidence type="ECO:0000313" key="3">
    <source>
        <dbReference type="Proteomes" id="UP000002968"/>
    </source>
</evidence>
<protein>
    <submittedName>
        <fullName evidence="2">Uncharacterized protein</fullName>
    </submittedName>
</protein>
<organism evidence="2 3">
    <name type="scientific">Streptomyces griseoflavus Tu4000</name>
    <dbReference type="NCBI Taxonomy" id="467200"/>
    <lineage>
        <taxon>Bacteria</taxon>
        <taxon>Bacillati</taxon>
        <taxon>Actinomycetota</taxon>
        <taxon>Actinomycetes</taxon>
        <taxon>Kitasatosporales</taxon>
        <taxon>Streptomycetaceae</taxon>
        <taxon>Streptomyces</taxon>
    </lineage>
</organism>
<keyword evidence="3" id="KW-1185">Reference proteome</keyword>
<proteinExistence type="predicted"/>
<accession>D9XSL8</accession>
<gene>
    <name evidence="2" type="ORF">SSRG_02229</name>
</gene>
<evidence type="ECO:0000313" key="2">
    <source>
        <dbReference type="EMBL" id="EFL39425.1"/>
    </source>
</evidence>
<dbReference type="HOGENOM" id="CLU_3173693_0_0_11"/>
<feature type="compositionally biased region" description="Basic residues" evidence="1">
    <location>
        <begin position="1"/>
        <end position="14"/>
    </location>
</feature>
<evidence type="ECO:0000256" key="1">
    <source>
        <dbReference type="SAM" id="MobiDB-lite"/>
    </source>
</evidence>
<dbReference type="AlphaFoldDB" id="D9XSL8"/>